<evidence type="ECO:0000313" key="3">
    <source>
        <dbReference type="EMBL" id="MBK0420551.1"/>
    </source>
</evidence>
<dbReference type="Proteomes" id="UP000618733">
    <property type="component" value="Unassembled WGS sequence"/>
</dbReference>
<evidence type="ECO:0000313" key="4">
    <source>
        <dbReference type="Proteomes" id="UP000618733"/>
    </source>
</evidence>
<gene>
    <name evidence="3" type="ORF">JD292_00430</name>
</gene>
<evidence type="ECO:0000256" key="2">
    <source>
        <dbReference type="SAM" id="Phobius"/>
    </source>
</evidence>
<accession>A0A934Q9S9</accession>
<reference evidence="3" key="1">
    <citation type="submission" date="2020-12" db="EMBL/GenBank/DDBJ databases">
        <title>Leucobacter sp. CAS2, isolated from Chromium sludge.</title>
        <authorList>
            <person name="Xu Z."/>
        </authorList>
    </citation>
    <scope>NUCLEOTIDE SEQUENCE</scope>
    <source>
        <strain evidence="3">CSA2</strain>
    </source>
</reference>
<proteinExistence type="predicted"/>
<feature type="compositionally biased region" description="Polar residues" evidence="1">
    <location>
        <begin position="38"/>
        <end position="55"/>
    </location>
</feature>
<dbReference type="EMBL" id="JAEHOI010000001">
    <property type="protein sequence ID" value="MBK0420551.1"/>
    <property type="molecule type" value="Genomic_DNA"/>
</dbReference>
<dbReference type="AlphaFoldDB" id="A0A934Q9S9"/>
<dbReference type="SUPFAM" id="SSF49319">
    <property type="entry name" value="Actinoxanthin-like"/>
    <property type="match status" value="1"/>
</dbReference>
<dbReference type="InterPro" id="IPR027273">
    <property type="entry name" value="Neocarzinostatin-like"/>
</dbReference>
<name>A0A934Q9S9_9MICO</name>
<keyword evidence="2" id="KW-0812">Transmembrane</keyword>
<sequence length="209" mass="21718">MTSQRRPTRIILFVVLAIAIIALVVAAVIAIPILTHQSAGGSGQNVPTEIVSSASAKGADERTRTLEAVDSDGKPADLAAIAPGERITVKGTGFDAGIGIYLAFCAIPGSPDEKPGPCLGGIPKGATDGTVDKSALTSAWITSDWAWRAFATHSFERDGAFSVTLTVPEATGDGLDCRVTRCAISTRADHTATKDRVQDMLLPVAFAKE</sequence>
<dbReference type="RefSeq" id="WP_200130769.1">
    <property type="nucleotide sequence ID" value="NZ_JAEHOI010000001.1"/>
</dbReference>
<feature type="transmembrane region" description="Helical" evidence="2">
    <location>
        <begin position="12"/>
        <end position="34"/>
    </location>
</feature>
<feature type="region of interest" description="Disordered" evidence="1">
    <location>
        <begin position="38"/>
        <end position="61"/>
    </location>
</feature>
<dbReference type="Gene3D" id="2.60.40.230">
    <property type="entry name" value="Neocarzinostatin-like"/>
    <property type="match status" value="1"/>
</dbReference>
<organism evidence="3 4">
    <name type="scientific">Leucobacter edaphi</name>
    <dbReference type="NCBI Taxonomy" id="2796472"/>
    <lineage>
        <taxon>Bacteria</taxon>
        <taxon>Bacillati</taxon>
        <taxon>Actinomycetota</taxon>
        <taxon>Actinomycetes</taxon>
        <taxon>Micrococcales</taxon>
        <taxon>Microbacteriaceae</taxon>
        <taxon>Leucobacter</taxon>
    </lineage>
</organism>
<keyword evidence="4" id="KW-1185">Reference proteome</keyword>
<comment type="caution">
    <text evidence="3">The sequence shown here is derived from an EMBL/GenBank/DDBJ whole genome shotgun (WGS) entry which is preliminary data.</text>
</comment>
<evidence type="ECO:0000256" key="1">
    <source>
        <dbReference type="SAM" id="MobiDB-lite"/>
    </source>
</evidence>
<keyword evidence="2" id="KW-1133">Transmembrane helix</keyword>
<protein>
    <submittedName>
        <fullName evidence="3">Uncharacterized protein</fullName>
    </submittedName>
</protein>
<keyword evidence="2" id="KW-0472">Membrane</keyword>